<proteinExistence type="predicted"/>
<evidence type="ECO:0000313" key="1">
    <source>
        <dbReference type="EMBL" id="KFM62961.1"/>
    </source>
</evidence>
<dbReference type="AlphaFoldDB" id="A0A087TCX2"/>
<gene>
    <name evidence="1" type="ORF">X975_18395</name>
</gene>
<accession>A0A087TCX2</accession>
<reference evidence="1 2" key="1">
    <citation type="submission" date="2013-11" db="EMBL/GenBank/DDBJ databases">
        <title>Genome sequencing of Stegodyphus mimosarum.</title>
        <authorList>
            <person name="Bechsgaard J."/>
        </authorList>
    </citation>
    <scope>NUCLEOTIDE SEQUENCE [LARGE SCALE GENOMIC DNA]</scope>
</reference>
<name>A0A087TCX2_STEMI</name>
<feature type="non-terminal residue" evidence="1">
    <location>
        <position position="34"/>
    </location>
</feature>
<protein>
    <submittedName>
        <fullName evidence="1">Uncharacterized protein</fullName>
    </submittedName>
</protein>
<dbReference type="EMBL" id="KK114638">
    <property type="protein sequence ID" value="KFM62961.1"/>
    <property type="molecule type" value="Genomic_DNA"/>
</dbReference>
<dbReference type="Proteomes" id="UP000054359">
    <property type="component" value="Unassembled WGS sequence"/>
</dbReference>
<sequence>MLQLQKKLLVLEIHSLICCPVIRNIKIFRMKSPN</sequence>
<evidence type="ECO:0000313" key="2">
    <source>
        <dbReference type="Proteomes" id="UP000054359"/>
    </source>
</evidence>
<organism evidence="1 2">
    <name type="scientific">Stegodyphus mimosarum</name>
    <name type="common">African social velvet spider</name>
    <dbReference type="NCBI Taxonomy" id="407821"/>
    <lineage>
        <taxon>Eukaryota</taxon>
        <taxon>Metazoa</taxon>
        <taxon>Ecdysozoa</taxon>
        <taxon>Arthropoda</taxon>
        <taxon>Chelicerata</taxon>
        <taxon>Arachnida</taxon>
        <taxon>Araneae</taxon>
        <taxon>Araneomorphae</taxon>
        <taxon>Entelegynae</taxon>
        <taxon>Eresoidea</taxon>
        <taxon>Eresidae</taxon>
        <taxon>Stegodyphus</taxon>
    </lineage>
</organism>
<keyword evidence="2" id="KW-1185">Reference proteome</keyword>